<dbReference type="RefSeq" id="WP_236335930.1">
    <property type="nucleotide sequence ID" value="NZ_CAKMMG010000007.1"/>
</dbReference>
<proteinExistence type="predicted"/>
<evidence type="ECO:0000313" key="8">
    <source>
        <dbReference type="Proteomes" id="UP000838324"/>
    </source>
</evidence>
<dbReference type="Gene3D" id="3.40.50.300">
    <property type="entry name" value="P-loop containing nucleotide triphosphate hydrolases"/>
    <property type="match status" value="3"/>
</dbReference>
<dbReference type="InterPro" id="IPR000212">
    <property type="entry name" value="DNA_helicase_UvrD/REP"/>
</dbReference>
<dbReference type="Gene3D" id="1.10.10.160">
    <property type="match status" value="1"/>
</dbReference>
<evidence type="ECO:0000259" key="6">
    <source>
        <dbReference type="PROSITE" id="PS51198"/>
    </source>
</evidence>
<keyword evidence="2 5" id="KW-0378">Hydrolase</keyword>
<dbReference type="GO" id="GO:0003678">
    <property type="term" value="F:DNA helicase activity"/>
    <property type="evidence" value="ECO:0007669"/>
    <property type="project" value="UniProtKB-EC"/>
</dbReference>
<dbReference type="PANTHER" id="PTHR11070">
    <property type="entry name" value="UVRD / RECB / PCRA DNA HELICASE FAMILY MEMBER"/>
    <property type="match status" value="1"/>
</dbReference>
<name>A0ABM9CIE9_9BACL</name>
<keyword evidence="8" id="KW-1185">Reference proteome</keyword>
<gene>
    <name evidence="7" type="primary">helD_3</name>
    <name evidence="7" type="ORF">PAECIP111892_04099</name>
</gene>
<evidence type="ECO:0000256" key="5">
    <source>
        <dbReference type="PROSITE-ProRule" id="PRU00560"/>
    </source>
</evidence>
<evidence type="ECO:0000256" key="3">
    <source>
        <dbReference type="ARBA" id="ARBA00022806"/>
    </source>
</evidence>
<comment type="caution">
    <text evidence="7">The sequence shown here is derived from an EMBL/GenBank/DDBJ whole genome shotgun (WGS) entry which is preliminary data.</text>
</comment>
<evidence type="ECO:0000256" key="1">
    <source>
        <dbReference type="ARBA" id="ARBA00022741"/>
    </source>
</evidence>
<keyword evidence="3 5" id="KW-0347">Helicase</keyword>
<feature type="domain" description="UvrD-like helicase ATP-binding" evidence="6">
    <location>
        <begin position="211"/>
        <end position="643"/>
    </location>
</feature>
<accession>A0ABM9CIE9</accession>
<sequence length="812" mass="93454">MVNANDWQQEQERLERVEESLRAAISGLEPEVTGLHEQAADIRKRFWEEVTVNTSTHEDFEETFYSIRQQEAMLSERERSHRLRLQRYRSMQRLLPSPYFGRIDFREDGFSGSEQIYIGVASFADDDGMSFLVYDWRTPIASMYYDYSPGAAAYETPGGSIAGEMTLKRQYQIRGAQLHNVFDTSLTIGDELLQQVLGKGADSQMKSIVATIQKEQNTIIRDDTSRMLIVQGAAGSGKTSAALQRVAYLLYKHRGRIRADQIVLFSPNPMFNSYVSTVLPELGEENMQQTTFQEYLAHWLGSAFRLEDPFEQIEYAMNPASASGYEARMSGMRYKASEDFLQALQHYALWLGNEGMLFRSISFRDRELITAEKMKLQFYSYDRSIRLANRVALLQEWLLRELASLELKEQEEPWVQDELDYLDNEQYAEAYSALLKKVQRETVVFDFTQEYVEQYGDLRGQEQGEENVFDFGLQQEELLQRMIVKEHFKPLKREIKRFMFIDVIGLYSQLFGEEAAYRTMADEAGVPDHWTEICRQTKEKLERSELFYEDATPFLYLKELLEGVRTNTVVRHLFVDEGQDYSPFQYAYLKRLFPRARMTVLGDFGQAIFPQATNLHEADSSLIRLHGEEDTRLIRLVRSYRSTREIVEFTKSMLPGEEIVPFDRLGSKPFLTQTGGSAARAERILEDVAALQAEGYDSIAIITKTAAESCEAYEALTAQGPGALRLITKETLTFEKGTLVIPAYLAKGVEFDAVLIYDASSQTYHRESERKLFYTACTRAMHRLMLYTTADWTPYLQATDASLYEVGSLEPS</sequence>
<organism evidence="7 8">
    <name type="scientific">Paenibacillus auburnensis</name>
    <dbReference type="NCBI Taxonomy" id="2905649"/>
    <lineage>
        <taxon>Bacteria</taxon>
        <taxon>Bacillati</taxon>
        <taxon>Bacillota</taxon>
        <taxon>Bacilli</taxon>
        <taxon>Bacillales</taxon>
        <taxon>Paenibacillaceae</taxon>
        <taxon>Paenibacillus</taxon>
    </lineage>
</organism>
<dbReference type="InterPro" id="IPR013986">
    <property type="entry name" value="DExx_box_DNA_helicase_dom_sf"/>
</dbReference>
<evidence type="ECO:0000256" key="2">
    <source>
        <dbReference type="ARBA" id="ARBA00022801"/>
    </source>
</evidence>
<dbReference type="EC" id="3.6.4.12" evidence="7"/>
<dbReference type="EMBL" id="CAKMMG010000007">
    <property type="protein sequence ID" value="CAH1215504.1"/>
    <property type="molecule type" value="Genomic_DNA"/>
</dbReference>
<dbReference type="SUPFAM" id="SSF52540">
    <property type="entry name" value="P-loop containing nucleoside triphosphate hydrolases"/>
    <property type="match status" value="1"/>
</dbReference>
<dbReference type="InterPro" id="IPR048228">
    <property type="entry name" value="HelD_bacillota"/>
</dbReference>
<feature type="binding site" evidence="5">
    <location>
        <begin position="232"/>
        <end position="239"/>
    </location>
    <ligand>
        <name>ATP</name>
        <dbReference type="ChEBI" id="CHEBI:30616"/>
    </ligand>
</feature>
<dbReference type="InterPro" id="IPR014016">
    <property type="entry name" value="UvrD-like_ATP-bd"/>
</dbReference>
<dbReference type="PANTHER" id="PTHR11070:SF17">
    <property type="entry name" value="DNA HELICASE IV"/>
    <property type="match status" value="1"/>
</dbReference>
<evidence type="ECO:0000313" key="7">
    <source>
        <dbReference type="EMBL" id="CAH1215504.1"/>
    </source>
</evidence>
<dbReference type="Proteomes" id="UP000838324">
    <property type="component" value="Unassembled WGS sequence"/>
</dbReference>
<keyword evidence="1 5" id="KW-0547">Nucleotide-binding</keyword>
<protein>
    <submittedName>
        <fullName evidence="7">DNA helicase IV</fullName>
        <ecNumber evidence="7">3.6.4.12</ecNumber>
    </submittedName>
</protein>
<dbReference type="PROSITE" id="PS51198">
    <property type="entry name" value="UVRD_HELICASE_ATP_BIND"/>
    <property type="match status" value="1"/>
</dbReference>
<dbReference type="NCBIfam" id="NF041464">
    <property type="entry name" value="HelD_BACSU"/>
    <property type="match status" value="2"/>
</dbReference>
<dbReference type="InterPro" id="IPR027785">
    <property type="entry name" value="UvrD-like_helicase_C"/>
</dbReference>
<dbReference type="Pfam" id="PF13538">
    <property type="entry name" value="UvrD_C_2"/>
    <property type="match status" value="1"/>
</dbReference>
<reference evidence="7" key="1">
    <citation type="submission" date="2022-01" db="EMBL/GenBank/DDBJ databases">
        <authorList>
            <person name="Criscuolo A."/>
        </authorList>
    </citation>
    <scope>NUCLEOTIDE SEQUENCE</scope>
    <source>
        <strain evidence="7">CIP111892</strain>
    </source>
</reference>
<dbReference type="GO" id="GO:0016787">
    <property type="term" value="F:hydrolase activity"/>
    <property type="evidence" value="ECO:0007669"/>
    <property type="project" value="UniProtKB-KW"/>
</dbReference>
<evidence type="ECO:0000256" key="4">
    <source>
        <dbReference type="ARBA" id="ARBA00022840"/>
    </source>
</evidence>
<dbReference type="InterPro" id="IPR027417">
    <property type="entry name" value="P-loop_NTPase"/>
</dbReference>
<keyword evidence="4 5" id="KW-0067">ATP-binding</keyword>
<dbReference type="Pfam" id="PF00580">
    <property type="entry name" value="UvrD-helicase"/>
    <property type="match status" value="1"/>
</dbReference>